<dbReference type="EMBL" id="HE663493">
    <property type="protein sequence ID" value="CCG09361.1"/>
    <property type="molecule type" value="Genomic_DNA"/>
</dbReference>
<gene>
    <name evidence="1" type="ORF">RSPPHO_02735</name>
</gene>
<name>H6SNN0_PARPM</name>
<evidence type="ECO:0000313" key="2">
    <source>
        <dbReference type="Proteomes" id="UP000033220"/>
    </source>
</evidence>
<dbReference type="AlphaFoldDB" id="H6SNN0"/>
<evidence type="ECO:0000313" key="1">
    <source>
        <dbReference type="EMBL" id="CCG09361.1"/>
    </source>
</evidence>
<organism evidence="1 2">
    <name type="scientific">Pararhodospirillum photometricum DSM 122</name>
    <dbReference type="NCBI Taxonomy" id="1150469"/>
    <lineage>
        <taxon>Bacteria</taxon>
        <taxon>Pseudomonadati</taxon>
        <taxon>Pseudomonadota</taxon>
        <taxon>Alphaproteobacteria</taxon>
        <taxon>Rhodospirillales</taxon>
        <taxon>Rhodospirillaceae</taxon>
        <taxon>Pararhodospirillum</taxon>
    </lineage>
</organism>
<accession>H6SNN0</accession>
<protein>
    <submittedName>
        <fullName evidence="1">Uncharacterized protein</fullName>
    </submittedName>
</protein>
<dbReference type="eggNOG" id="ENOG50345M8">
    <property type="taxonomic scope" value="Bacteria"/>
</dbReference>
<sequence length="154" mass="16535">MGRVPGKTRRQKPLNLCQKEYSPLPSSRVCKDPQHSPLPCSKACEGTRKEKTMLTMEVCVRADFHTAIARATASAERCDGWLAGHTLYSNVRAVLLVHLPGPALPKLAATLAADGFVLTSEPPLAVNADDVVLSLAVTALHEGPDLRRDVPAFG</sequence>
<proteinExistence type="predicted"/>
<dbReference type="KEGG" id="rpm:RSPPHO_02735"/>
<keyword evidence="2" id="KW-1185">Reference proteome</keyword>
<reference evidence="1 2" key="1">
    <citation type="submission" date="2012-02" db="EMBL/GenBank/DDBJ databases">
        <title>Shotgun genome sequence of Phaeospirillum photometricum DSM 122.</title>
        <authorList>
            <person name="Duquesne K."/>
            <person name="Sturgis J."/>
        </authorList>
    </citation>
    <scope>NUCLEOTIDE SEQUENCE [LARGE SCALE GENOMIC DNA]</scope>
    <source>
        <strain evidence="2">DSM122</strain>
    </source>
</reference>
<dbReference type="HOGENOM" id="CLU_1702880_0_0_5"/>
<dbReference type="Proteomes" id="UP000033220">
    <property type="component" value="Chromosome DSM 122"/>
</dbReference>
<dbReference type="PATRIC" id="fig|1150469.3.peg.3102"/>